<organism evidence="3 4">
    <name type="scientific">Floridaenema aerugineum BLCC-F46</name>
    <dbReference type="NCBI Taxonomy" id="3153654"/>
    <lineage>
        <taxon>Bacteria</taxon>
        <taxon>Bacillati</taxon>
        <taxon>Cyanobacteriota</taxon>
        <taxon>Cyanophyceae</taxon>
        <taxon>Oscillatoriophycideae</taxon>
        <taxon>Aerosakkonematales</taxon>
        <taxon>Aerosakkonemataceae</taxon>
        <taxon>Floridanema</taxon>
        <taxon>Floridanema aerugineum</taxon>
    </lineage>
</organism>
<reference evidence="3 4" key="1">
    <citation type="submission" date="2024-09" db="EMBL/GenBank/DDBJ databases">
        <title>Floridaenema gen nov. (Aerosakkonemataceae, Aerosakkonematales ord. nov., Cyanobacteria) from benthic tropical and subtropical fresh waters, with the description of four new species.</title>
        <authorList>
            <person name="Moretto J.A."/>
            <person name="Berthold D.E."/>
            <person name="Lefler F.W."/>
            <person name="Huang I.-S."/>
            <person name="Laughinghouse H. IV."/>
        </authorList>
    </citation>
    <scope>NUCLEOTIDE SEQUENCE [LARGE SCALE GENOMIC DNA]</scope>
    <source>
        <strain evidence="3 4">BLCC-F46</strain>
    </source>
</reference>
<dbReference type="Proteomes" id="UP001576774">
    <property type="component" value="Unassembled WGS sequence"/>
</dbReference>
<dbReference type="EMBL" id="JBHFNQ010000109">
    <property type="protein sequence ID" value="MFB2878042.1"/>
    <property type="molecule type" value="Genomic_DNA"/>
</dbReference>
<feature type="domain" description="Glycosyltransferase subfamily 4-like N-terminal" evidence="2">
    <location>
        <begin position="13"/>
        <end position="213"/>
    </location>
</feature>
<dbReference type="InterPro" id="IPR001296">
    <property type="entry name" value="Glyco_trans_1"/>
</dbReference>
<gene>
    <name evidence="3" type="ORF">ACE1CC_14415</name>
</gene>
<sequence>MDILHLSTSDIDNGGARAAYRLHDGLRSIGCTSKMLVRAKFSSDPTVIPEGSPLTKLGPPISGLPLRLYPKCNSSMFSTQWFPDVLAKRVSQFNPDIVHLHWICNGYLRIETLPKFSQPLVWTLHDMWPFTGGCDYNRDCEKYKKSCGECPQLESSRASDLSRWVWNRKAKFWQNANLTIVATTSWMADCARSSSLFKNRRIEVIPLGLDTEKYKPINRQVARELLNLPQDKQLVLFGAINSTSDARKGFQFLLPALQRLSVSGWKDQIELVVFGASKPEKPIDLGFNTHYLGRVHDDISLALIYSAADVMVVPSVQEAFGQTASEAFSCGTPVVAFDGTGLKDIVDHQQNGYLATPFEVDDLAKGIAWILEDGERQQKLRFEARQKSLREFAKEVQARRYLSLYEEIKGASVSEGFVKSS</sequence>
<dbReference type="PANTHER" id="PTHR45947:SF3">
    <property type="entry name" value="SULFOQUINOVOSYL TRANSFERASE SQD2"/>
    <property type="match status" value="1"/>
</dbReference>
<dbReference type="SUPFAM" id="SSF53756">
    <property type="entry name" value="UDP-Glycosyltransferase/glycogen phosphorylase"/>
    <property type="match status" value="1"/>
</dbReference>
<evidence type="ECO:0000313" key="3">
    <source>
        <dbReference type="EMBL" id="MFB2878042.1"/>
    </source>
</evidence>
<name>A0ABV4X5H1_9CYAN</name>
<dbReference type="Gene3D" id="3.40.50.2000">
    <property type="entry name" value="Glycogen Phosphorylase B"/>
    <property type="match status" value="2"/>
</dbReference>
<protein>
    <submittedName>
        <fullName evidence="3">Glycosyltransferase family 4 protein</fullName>
    </submittedName>
</protein>
<evidence type="ECO:0000259" key="1">
    <source>
        <dbReference type="Pfam" id="PF00534"/>
    </source>
</evidence>
<evidence type="ECO:0000259" key="2">
    <source>
        <dbReference type="Pfam" id="PF13439"/>
    </source>
</evidence>
<accession>A0ABV4X5H1</accession>
<dbReference type="PANTHER" id="PTHR45947">
    <property type="entry name" value="SULFOQUINOVOSYL TRANSFERASE SQD2"/>
    <property type="match status" value="1"/>
</dbReference>
<dbReference type="CDD" id="cd03825">
    <property type="entry name" value="GT4_WcaC-like"/>
    <property type="match status" value="1"/>
</dbReference>
<dbReference type="InterPro" id="IPR028098">
    <property type="entry name" value="Glyco_trans_4-like_N"/>
</dbReference>
<evidence type="ECO:0000313" key="4">
    <source>
        <dbReference type="Proteomes" id="UP001576774"/>
    </source>
</evidence>
<dbReference type="InterPro" id="IPR050194">
    <property type="entry name" value="Glycosyltransferase_grp1"/>
</dbReference>
<dbReference type="Pfam" id="PF00534">
    <property type="entry name" value="Glycos_transf_1"/>
    <property type="match status" value="1"/>
</dbReference>
<feature type="domain" description="Glycosyl transferase family 1" evidence="1">
    <location>
        <begin position="245"/>
        <end position="386"/>
    </location>
</feature>
<dbReference type="RefSeq" id="WP_413271142.1">
    <property type="nucleotide sequence ID" value="NZ_JBHFNQ010000109.1"/>
</dbReference>
<dbReference type="Pfam" id="PF13439">
    <property type="entry name" value="Glyco_transf_4"/>
    <property type="match status" value="1"/>
</dbReference>
<comment type="caution">
    <text evidence="3">The sequence shown here is derived from an EMBL/GenBank/DDBJ whole genome shotgun (WGS) entry which is preliminary data.</text>
</comment>
<proteinExistence type="predicted"/>
<keyword evidence="4" id="KW-1185">Reference proteome</keyword>